<dbReference type="RefSeq" id="WP_066093748.1">
    <property type="nucleotide sequence ID" value="NZ_CP126114.1"/>
</dbReference>
<accession>A0AA95S8Q6</accession>
<dbReference type="InterPro" id="IPR013486">
    <property type="entry name" value="SpoIID/LytB"/>
</dbReference>
<dbReference type="GO" id="GO:0030435">
    <property type="term" value="P:sporulation resulting in formation of a cellular spore"/>
    <property type="evidence" value="ECO:0007669"/>
    <property type="project" value="InterPro"/>
</dbReference>
<dbReference type="KEGG" id="nnv:QNH39_26755"/>
<dbReference type="Pfam" id="PF08486">
    <property type="entry name" value="SpoIID"/>
    <property type="match status" value="1"/>
</dbReference>
<dbReference type="PANTHER" id="PTHR30032:SF4">
    <property type="entry name" value="AMIDASE ENHANCER"/>
    <property type="match status" value="1"/>
</dbReference>
<dbReference type="InterPro" id="IPR051922">
    <property type="entry name" value="Bact_Sporulation_Assoc"/>
</dbReference>
<keyword evidence="3" id="KW-1185">Reference proteome</keyword>
<dbReference type="PANTHER" id="PTHR30032">
    <property type="entry name" value="N-ACETYLMURAMOYL-L-ALANINE AMIDASE-RELATED"/>
    <property type="match status" value="1"/>
</dbReference>
<evidence type="ECO:0000259" key="1">
    <source>
        <dbReference type="Pfam" id="PF08486"/>
    </source>
</evidence>
<gene>
    <name evidence="2" type="primary">spoIID</name>
    <name evidence="2" type="ORF">QNH39_26755</name>
</gene>
<evidence type="ECO:0000313" key="3">
    <source>
        <dbReference type="Proteomes" id="UP001178288"/>
    </source>
</evidence>
<dbReference type="NCBIfam" id="TIGR02669">
    <property type="entry name" value="SpoIID_LytB"/>
    <property type="match status" value="1"/>
</dbReference>
<dbReference type="AlphaFoldDB" id="A0AA95S8Q6"/>
<dbReference type="InterPro" id="IPR014225">
    <property type="entry name" value="Spore_II_D_firmicutes"/>
</dbReference>
<protein>
    <submittedName>
        <fullName evidence="2">Stage II sporulation protein D</fullName>
    </submittedName>
</protein>
<organism evidence="2 3">
    <name type="scientific">Neobacillus novalis</name>
    <dbReference type="NCBI Taxonomy" id="220687"/>
    <lineage>
        <taxon>Bacteria</taxon>
        <taxon>Bacillati</taxon>
        <taxon>Bacillota</taxon>
        <taxon>Bacilli</taxon>
        <taxon>Bacillales</taxon>
        <taxon>Bacillaceae</taxon>
        <taxon>Neobacillus</taxon>
    </lineage>
</organism>
<proteinExistence type="predicted"/>
<evidence type="ECO:0000313" key="2">
    <source>
        <dbReference type="EMBL" id="WHY86130.1"/>
    </source>
</evidence>
<dbReference type="EMBL" id="CP126114">
    <property type="protein sequence ID" value="WHY86130.1"/>
    <property type="molecule type" value="Genomic_DNA"/>
</dbReference>
<reference evidence="2" key="1">
    <citation type="submission" date="2023-05" db="EMBL/GenBank/DDBJ databases">
        <title>Comparative genomics of Bacillaceae isolates and their secondary metabolite potential.</title>
        <authorList>
            <person name="Song L."/>
            <person name="Nielsen L.J."/>
            <person name="Mohite O."/>
            <person name="Xu X."/>
            <person name="Weber T."/>
            <person name="Kovacs A.T."/>
        </authorList>
    </citation>
    <scope>NUCLEOTIDE SEQUENCE</scope>
    <source>
        <strain evidence="2">XLM17</strain>
    </source>
</reference>
<dbReference type="Proteomes" id="UP001178288">
    <property type="component" value="Chromosome"/>
</dbReference>
<feature type="domain" description="Sporulation stage II protein D amidase enhancer LytB N-terminal" evidence="1">
    <location>
        <begin position="75"/>
        <end position="176"/>
    </location>
</feature>
<dbReference type="InterPro" id="IPR013693">
    <property type="entry name" value="SpoIID/LytB_N"/>
</dbReference>
<name>A0AA95S8Q6_9BACI</name>
<sequence length="348" mass="37919">MKKIKPLIVLGSLLIALTLIIPAVLVLPFSGEHRASGKLGEDIIKNTGSPAKETQAAVSAADPAVEVAVFRSAKSKIENVPLEDYLVGVVAAEMPVEFKEEALKAQALTARTYIVKRLLTKDTLGAPKGSQVTDTPIHQAYKSDDQLKKDWGAKYDEKRKKILDAVRATSGQVLTYKGEVITATFFSASNGYTENSEDYWSGTYPYLRSVSSPWDKSSPKFNFQKVLSIKDIETKLGVKIGSGGTIGKVVEKTTGKRVGKVDFNGKVLTGKEIREKLDLRSSDFAWERKGDNIVITTKGFGHGVGMSQYGANGMAEEGADYKKIVKHYYQGVEITSAETMLATLTARK</sequence>
<dbReference type="GO" id="GO:0030288">
    <property type="term" value="C:outer membrane-bounded periplasmic space"/>
    <property type="evidence" value="ECO:0007669"/>
    <property type="project" value="TreeGrafter"/>
</dbReference>
<dbReference type="NCBIfam" id="TIGR02870">
    <property type="entry name" value="spore_II_D"/>
    <property type="match status" value="1"/>
</dbReference>